<evidence type="ECO:0000313" key="3">
    <source>
        <dbReference type="Proteomes" id="UP000266841"/>
    </source>
</evidence>
<dbReference type="Proteomes" id="UP000266841">
    <property type="component" value="Unassembled WGS sequence"/>
</dbReference>
<feature type="region of interest" description="Disordered" evidence="1">
    <location>
        <begin position="161"/>
        <end position="193"/>
    </location>
</feature>
<name>K0TRL9_THAOC</name>
<protein>
    <submittedName>
        <fullName evidence="2">Uncharacterized protein</fullName>
    </submittedName>
</protein>
<feature type="compositionally biased region" description="Gly residues" evidence="1">
    <location>
        <begin position="161"/>
        <end position="170"/>
    </location>
</feature>
<dbReference type="AlphaFoldDB" id="K0TRL9"/>
<sequence length="343" mass="35868">MCSSRTLTTTSYICCTRPLARPTKPCAVCALSTRHETATSTSWPPIKATHHSVRSPDGPTWRHPRRLRSVPGSTATAARRREAWGHYRSYVDGEDDEEGGGATGEIDELLEIIEVLSPHSPAPFDPGGSEAGPSLGGAGSLAPVLLSVAHLHLASDAVGRGLGSGNGGDGGAKDEDGGEEGSPERHFTESLRHWPTNPAALSLLANRRRMAGRPAGEVCGLYARAEGCAARWRDEALAFLRRGEEEGADGGEDECIEEEEVVDPREWVELLVLNAALDVEYVGGEDGGGGGGGGGGTGARRGPGPPEEVRPDPQGTPGRVAGGQGRDVRNRPVVPEVGPVPPR</sequence>
<gene>
    <name evidence="2" type="ORF">THAOC_00099</name>
</gene>
<reference evidence="2 3" key="1">
    <citation type="journal article" date="2012" name="Genome Biol.">
        <title>Genome and low-iron response of an oceanic diatom adapted to chronic iron limitation.</title>
        <authorList>
            <person name="Lommer M."/>
            <person name="Specht M."/>
            <person name="Roy A.S."/>
            <person name="Kraemer L."/>
            <person name="Andreson R."/>
            <person name="Gutowska M.A."/>
            <person name="Wolf J."/>
            <person name="Bergner S.V."/>
            <person name="Schilhabel M.B."/>
            <person name="Klostermeier U.C."/>
            <person name="Beiko R.G."/>
            <person name="Rosenstiel P."/>
            <person name="Hippler M."/>
            <person name="Laroche J."/>
        </authorList>
    </citation>
    <scope>NUCLEOTIDE SEQUENCE [LARGE SCALE GENOMIC DNA]</scope>
    <source>
        <strain evidence="2 3">CCMP1005</strain>
    </source>
</reference>
<feature type="region of interest" description="Disordered" evidence="1">
    <location>
        <begin position="40"/>
        <end position="73"/>
    </location>
</feature>
<dbReference type="EMBL" id="AGNL01000103">
    <property type="protein sequence ID" value="EJK78027.1"/>
    <property type="molecule type" value="Genomic_DNA"/>
</dbReference>
<feature type="region of interest" description="Disordered" evidence="1">
    <location>
        <begin position="283"/>
        <end position="343"/>
    </location>
</feature>
<proteinExistence type="predicted"/>
<evidence type="ECO:0000313" key="2">
    <source>
        <dbReference type="EMBL" id="EJK78027.1"/>
    </source>
</evidence>
<feature type="non-terminal residue" evidence="2">
    <location>
        <position position="343"/>
    </location>
</feature>
<accession>K0TRL9</accession>
<feature type="compositionally biased region" description="Gly residues" evidence="1">
    <location>
        <begin position="284"/>
        <end position="301"/>
    </location>
</feature>
<feature type="compositionally biased region" description="Basic and acidic residues" evidence="1">
    <location>
        <begin position="182"/>
        <end position="192"/>
    </location>
</feature>
<organism evidence="2 3">
    <name type="scientific">Thalassiosira oceanica</name>
    <name type="common">Marine diatom</name>
    <dbReference type="NCBI Taxonomy" id="159749"/>
    <lineage>
        <taxon>Eukaryota</taxon>
        <taxon>Sar</taxon>
        <taxon>Stramenopiles</taxon>
        <taxon>Ochrophyta</taxon>
        <taxon>Bacillariophyta</taxon>
        <taxon>Coscinodiscophyceae</taxon>
        <taxon>Thalassiosirophycidae</taxon>
        <taxon>Thalassiosirales</taxon>
        <taxon>Thalassiosiraceae</taxon>
        <taxon>Thalassiosira</taxon>
    </lineage>
</organism>
<comment type="caution">
    <text evidence="2">The sequence shown here is derived from an EMBL/GenBank/DDBJ whole genome shotgun (WGS) entry which is preliminary data.</text>
</comment>
<keyword evidence="3" id="KW-1185">Reference proteome</keyword>
<evidence type="ECO:0000256" key="1">
    <source>
        <dbReference type="SAM" id="MobiDB-lite"/>
    </source>
</evidence>
<dbReference type="eggNOG" id="ENOG502SA9R">
    <property type="taxonomic scope" value="Eukaryota"/>
</dbReference>